<evidence type="ECO:0000256" key="9">
    <source>
        <dbReference type="PIRSR" id="PIRSR036421-3"/>
    </source>
</evidence>
<evidence type="ECO:0000313" key="14">
    <source>
        <dbReference type="Proteomes" id="UP001059380"/>
    </source>
</evidence>
<dbReference type="GO" id="GO:0008236">
    <property type="term" value="F:serine-type peptidase activity"/>
    <property type="evidence" value="ECO:0007669"/>
    <property type="project" value="UniProtKB-UniRule"/>
</dbReference>
<dbReference type="Gene3D" id="2.130.10.10">
    <property type="entry name" value="YVTN repeat-like/Quinoprotein amine dehydrogenase"/>
    <property type="match status" value="2"/>
</dbReference>
<evidence type="ECO:0000259" key="12">
    <source>
        <dbReference type="SMART" id="SM00245"/>
    </source>
</evidence>
<feature type="active site" description="Charge relay system" evidence="8">
    <location>
        <position position="790"/>
    </location>
</feature>
<dbReference type="Pfam" id="PF14684">
    <property type="entry name" value="Tricorn_C1"/>
    <property type="match status" value="1"/>
</dbReference>
<organism evidence="13 14">
    <name type="scientific">Occallatibacter riparius</name>
    <dbReference type="NCBI Taxonomy" id="1002689"/>
    <lineage>
        <taxon>Bacteria</taxon>
        <taxon>Pseudomonadati</taxon>
        <taxon>Acidobacteriota</taxon>
        <taxon>Terriglobia</taxon>
        <taxon>Terriglobales</taxon>
        <taxon>Acidobacteriaceae</taxon>
        <taxon>Occallatibacter</taxon>
    </lineage>
</organism>
<keyword evidence="3 7" id="KW-0963">Cytoplasm</keyword>
<evidence type="ECO:0000256" key="6">
    <source>
        <dbReference type="ARBA" id="ARBA00022825"/>
    </source>
</evidence>
<dbReference type="InterPro" id="IPR012393">
    <property type="entry name" value="Tricorn_protease"/>
</dbReference>
<dbReference type="SUPFAM" id="SSF69304">
    <property type="entry name" value="Tricorn protease N-terminal domain"/>
    <property type="match status" value="2"/>
</dbReference>
<dbReference type="Gene3D" id="2.30.42.10">
    <property type="match status" value="1"/>
</dbReference>
<gene>
    <name evidence="13" type="ORF">MOP44_20740</name>
</gene>
<dbReference type="Pfam" id="PF26549">
    <property type="entry name" value="Tricorn_N"/>
    <property type="match status" value="1"/>
</dbReference>
<dbReference type="Gene3D" id="3.90.226.10">
    <property type="entry name" value="2-enoyl-CoA Hydratase, Chain A, domain 1"/>
    <property type="match status" value="1"/>
</dbReference>
<evidence type="ECO:0000256" key="5">
    <source>
        <dbReference type="ARBA" id="ARBA00022801"/>
    </source>
</evidence>
<protein>
    <recommendedName>
        <fullName evidence="7">Tricorn protease homolog</fullName>
        <ecNumber evidence="7">3.4.21.-</ecNumber>
    </recommendedName>
</protein>
<proteinExistence type="inferred from homology"/>
<dbReference type="AlphaFoldDB" id="A0A9J7BK88"/>
<dbReference type="Pfam" id="PF03572">
    <property type="entry name" value="Peptidase_S41"/>
    <property type="match status" value="1"/>
</dbReference>
<keyword evidence="11" id="KW-0732">Signal</keyword>
<dbReference type="PANTHER" id="PTHR43253">
    <property type="entry name" value="TRICORN PROTEASE HOMOLOG 2-RELATED"/>
    <property type="match status" value="1"/>
</dbReference>
<keyword evidence="4 7" id="KW-0645">Protease</keyword>
<keyword evidence="14" id="KW-1185">Reference proteome</keyword>
<keyword evidence="6 7" id="KW-0720">Serine protease</keyword>
<feature type="active site" description="Nucleophile" evidence="8">
    <location>
        <position position="1015"/>
    </location>
</feature>
<reference evidence="13" key="1">
    <citation type="submission" date="2021-04" db="EMBL/GenBank/DDBJ databases">
        <title>Phylogenetic analysis of Acidobacteriaceae.</title>
        <authorList>
            <person name="Qiu L."/>
            <person name="Zhang Q."/>
        </authorList>
    </citation>
    <scope>NUCLEOTIDE SEQUENCE</scope>
    <source>
        <strain evidence="13">DSM 25168</strain>
    </source>
</reference>
<evidence type="ECO:0000256" key="11">
    <source>
        <dbReference type="SAM" id="SignalP"/>
    </source>
</evidence>
<evidence type="ECO:0000256" key="7">
    <source>
        <dbReference type="PIRNR" id="PIRNR036421"/>
    </source>
</evidence>
<feature type="compositionally biased region" description="Basic and acidic residues" evidence="10">
    <location>
        <begin position="551"/>
        <end position="606"/>
    </location>
</feature>
<evidence type="ECO:0000256" key="3">
    <source>
        <dbReference type="ARBA" id="ARBA00022490"/>
    </source>
</evidence>
<evidence type="ECO:0000256" key="10">
    <source>
        <dbReference type="SAM" id="MobiDB-lite"/>
    </source>
</evidence>
<dbReference type="GO" id="GO:0005737">
    <property type="term" value="C:cytoplasm"/>
    <property type="evidence" value="ECO:0007669"/>
    <property type="project" value="UniProtKB-SubCell"/>
</dbReference>
<dbReference type="PANTHER" id="PTHR43253:SF1">
    <property type="entry name" value="TRICORN PROTEASE HOMOLOG 2-RELATED"/>
    <property type="match status" value="1"/>
</dbReference>
<evidence type="ECO:0000256" key="2">
    <source>
        <dbReference type="ARBA" id="ARBA00008524"/>
    </source>
</evidence>
<dbReference type="SMART" id="SM00245">
    <property type="entry name" value="TSPc"/>
    <property type="match status" value="1"/>
</dbReference>
<evidence type="ECO:0000313" key="13">
    <source>
        <dbReference type="EMBL" id="UWZ82987.1"/>
    </source>
</evidence>
<evidence type="ECO:0000256" key="4">
    <source>
        <dbReference type="ARBA" id="ARBA00022670"/>
    </source>
</evidence>
<comment type="subcellular location">
    <subcellularLocation>
        <location evidence="1 7">Cytoplasm</location>
    </subcellularLocation>
</comment>
<dbReference type="Proteomes" id="UP001059380">
    <property type="component" value="Chromosome"/>
</dbReference>
<sequence length="1130" mass="125755">MLIRPILRRAAILASFSLAAFPLLAATPDTNGAENTHRGYYRNPAVHGDTIVFTSEGDLWTVSLKGGTAERLTTAPGTETTPVISPDGKTVAFLADYEGPNEVYTMRISGGLPQRRTWEGAAAPAGWSPDGRLMIATSRYSTLPGDRLVLVDAQGKREIVPLAEAAEGAWSADGHTLFFTRWTRQWSETKRYKGGWAENLWRFDGTNEAVPLTADYDGASAHPMVASGRVYFLSDRDGVMNVWSMNADGKDVKQESHQKIFDVQSASLSDGHIVYAAGADLWNLDLANGHDEVIPVTLQSDFDQLREHWVKKPADYLTAVHIAPDGSKAVFTARGEVFTIPAQNGRTVRVAADSGVRFREAMFSPDGKSIVALSTQTGEAEFWSFPANGVGKPEQWTKEAKVLRNGGVISPDGKWLAHTNKDQELWLFDIKAKTDKRIAQSMNGDFTDLTWSPDSKWLAYSESADNQFQQVKILSTDSGKIETITSNRFNSGSPAWSSDGKWLYFLSDRELKTTVPSPWGPREPEPHYDRPVKVYQLALTAGLRSPFLQPDELHPDKKDDEKKEEKKEEKKDDKSADKKSTDKAAADKKDEKKPEEKKEDKKEEKKVEVKIDFDDLASRLSEVPAPSGNYFGLQATEKRLCWGNAADERGEHIALQCLDIANKGDEVDTVMSDVKGFEISADRKKMLIAKGDNFYIYDSDVKSTSDAKAQAKAAVNLSRWQINVNPREEFRGIFLDAWRLQRDYFYDKNMHGVNWSAMRDRYLPLVDRVADRDELNDVIAQMVGELSALHTFVQGGDARKTADHVDVATLGAQLKRDEKAGGYVVEHIYAHDPDLPNLAPPFARPDSLVKEGEVITSIDGTDTLSVPDEGALLRNKSGAQVLLHVKDAKGDARDVLVTPVSARDDSQLRYNEWEYTRRLAVEKESNNSIGYVHLRAMGPNDMDQWARDFYPVFDRQGLIIDVRHNHGGNIDSWLLSKLLRQAWFYFAPRVGNPSWNMQYAFRGHIVVLCDHETASDGEAFSEGFRRLKLGKVIGMRTWGGEIWLSFDNRQADNGIASAAETGVYADGKWLIEGHGVDPDMVVDNLPHASYSGNDAQLEAAIKELQAEIKADPRPVPAIPGRPDKSFKGSQ</sequence>
<dbReference type="EMBL" id="CP093313">
    <property type="protein sequence ID" value="UWZ82987.1"/>
    <property type="molecule type" value="Genomic_DNA"/>
</dbReference>
<feature type="region of interest" description="Disordered" evidence="10">
    <location>
        <begin position="1108"/>
        <end position="1130"/>
    </location>
</feature>
<dbReference type="CDD" id="cd07562">
    <property type="entry name" value="Peptidase_S41_TRI"/>
    <property type="match status" value="1"/>
</dbReference>
<dbReference type="InterPro" id="IPR028204">
    <property type="entry name" value="Tricorn_C1"/>
</dbReference>
<dbReference type="Gene3D" id="3.30.750.44">
    <property type="match status" value="1"/>
</dbReference>
<feature type="site" description="Transition state stabilizer; via amide nitrogen" evidence="9">
    <location>
        <position position="1016"/>
    </location>
</feature>
<feature type="chain" id="PRO_5039954272" description="Tricorn protease homolog" evidence="11">
    <location>
        <begin position="26"/>
        <end position="1130"/>
    </location>
</feature>
<dbReference type="PIRSF" id="PIRSF036421">
    <property type="entry name" value="Tricorn_protease"/>
    <property type="match status" value="1"/>
</dbReference>
<keyword evidence="5 7" id="KW-0378">Hydrolase</keyword>
<dbReference type="GO" id="GO:0006508">
    <property type="term" value="P:proteolysis"/>
    <property type="evidence" value="ECO:0007669"/>
    <property type="project" value="UniProtKB-UniRule"/>
</dbReference>
<comment type="similarity">
    <text evidence="2 7">Belongs to the peptidase S41B family.</text>
</comment>
<dbReference type="EC" id="3.4.21.-" evidence="7"/>
<dbReference type="KEGG" id="orp:MOP44_20740"/>
<dbReference type="InterPro" id="IPR036034">
    <property type="entry name" value="PDZ_sf"/>
</dbReference>
<dbReference type="InterPro" id="IPR015943">
    <property type="entry name" value="WD40/YVTN_repeat-like_dom_sf"/>
</dbReference>
<dbReference type="Gene3D" id="2.120.10.60">
    <property type="entry name" value="Tricorn protease N-terminal domain"/>
    <property type="match status" value="1"/>
</dbReference>
<dbReference type="InterPro" id="IPR029045">
    <property type="entry name" value="ClpP/crotonase-like_dom_sf"/>
</dbReference>
<feature type="active site" description="Charge relay system" evidence="8">
    <location>
        <position position="1072"/>
    </location>
</feature>
<name>A0A9J7BK88_9BACT</name>
<accession>A0A9J7BK88</accession>
<feature type="signal peptide" evidence="11">
    <location>
        <begin position="1"/>
        <end position="25"/>
    </location>
</feature>
<feature type="region of interest" description="Disordered" evidence="10">
    <location>
        <begin position="545"/>
        <end position="606"/>
    </location>
</feature>
<dbReference type="SUPFAM" id="SSF52096">
    <property type="entry name" value="ClpP/crotonase"/>
    <property type="match status" value="1"/>
</dbReference>
<feature type="compositionally biased region" description="Basic and acidic residues" evidence="10">
    <location>
        <begin position="1121"/>
        <end position="1130"/>
    </location>
</feature>
<dbReference type="Pfam" id="PF26550">
    <property type="entry name" value="Tricorn_2nd"/>
    <property type="match status" value="1"/>
</dbReference>
<feature type="domain" description="Tail specific protease" evidence="12">
    <location>
        <begin position="890"/>
        <end position="1083"/>
    </location>
</feature>
<dbReference type="RefSeq" id="WP_260792320.1">
    <property type="nucleotide sequence ID" value="NZ_CP093313.1"/>
</dbReference>
<evidence type="ECO:0000256" key="8">
    <source>
        <dbReference type="PIRSR" id="PIRSR036421-1"/>
    </source>
</evidence>
<dbReference type="InterPro" id="IPR029414">
    <property type="entry name" value="Tricorn_PDZ"/>
</dbReference>
<comment type="function">
    <text evidence="7">Degrades oligopeptides.</text>
</comment>
<evidence type="ECO:0000256" key="1">
    <source>
        <dbReference type="ARBA" id="ARBA00004496"/>
    </source>
</evidence>
<dbReference type="InterPro" id="IPR005151">
    <property type="entry name" value="Tail-specific_protease"/>
</dbReference>
<dbReference type="Pfam" id="PF14685">
    <property type="entry name" value="PDZ_Tricorn"/>
    <property type="match status" value="1"/>
</dbReference>
<dbReference type="SUPFAM" id="SSF50156">
    <property type="entry name" value="PDZ domain-like"/>
    <property type="match status" value="1"/>
</dbReference>